<feature type="transmembrane region" description="Helical" evidence="1">
    <location>
        <begin position="118"/>
        <end position="141"/>
    </location>
</feature>
<evidence type="ECO:0000313" key="2">
    <source>
        <dbReference type="EMBL" id="GAA0412337.1"/>
    </source>
</evidence>
<comment type="caution">
    <text evidence="2">The sequence shown here is derived from an EMBL/GenBank/DDBJ whole genome shotgun (WGS) entry which is preliminary data.</text>
</comment>
<dbReference type="EMBL" id="BAAABX010000042">
    <property type="protein sequence ID" value="GAA0412337.1"/>
    <property type="molecule type" value="Genomic_DNA"/>
</dbReference>
<feature type="transmembrane region" description="Helical" evidence="1">
    <location>
        <begin position="287"/>
        <end position="310"/>
    </location>
</feature>
<feature type="transmembrane region" description="Helical" evidence="1">
    <location>
        <begin position="52"/>
        <end position="72"/>
    </location>
</feature>
<dbReference type="Proteomes" id="UP001500879">
    <property type="component" value="Unassembled WGS sequence"/>
</dbReference>
<keyword evidence="1" id="KW-1133">Transmembrane helix</keyword>
<name>A0ABN0YVJ3_9ACTN</name>
<keyword evidence="1" id="KW-0812">Transmembrane</keyword>
<feature type="transmembrane region" description="Helical" evidence="1">
    <location>
        <begin position="221"/>
        <end position="238"/>
    </location>
</feature>
<feature type="transmembrane region" description="Helical" evidence="1">
    <location>
        <begin position="250"/>
        <end position="275"/>
    </location>
</feature>
<evidence type="ECO:0000313" key="3">
    <source>
        <dbReference type="Proteomes" id="UP001500879"/>
    </source>
</evidence>
<gene>
    <name evidence="2" type="ORF">GCM10010357_36840</name>
</gene>
<proteinExistence type="predicted"/>
<evidence type="ECO:0008006" key="4">
    <source>
        <dbReference type="Google" id="ProtNLM"/>
    </source>
</evidence>
<evidence type="ECO:0000256" key="1">
    <source>
        <dbReference type="SAM" id="Phobius"/>
    </source>
</evidence>
<accession>A0ABN0YVJ3</accession>
<feature type="transmembrane region" description="Helical" evidence="1">
    <location>
        <begin position="84"/>
        <end position="106"/>
    </location>
</feature>
<protein>
    <recommendedName>
        <fullName evidence="4">Integral membrane protein</fullName>
    </recommendedName>
</protein>
<sequence length="323" mass="33846">MGITDIRTTWPAWTGRAAAVWSAAYAAGAVGAALSPGRAYGYALGAKAHGTAVEWAVAGLYTAAAALGLLMLRRPGLRWAPATAWVAVAAAFVSGFGFLFSPAHLLDLVSRNQDPMDWAAWANQGVATLGAVLWTGTALAYRRRARGTCPHCGGRGHRARAERRTRAGYVAVAALLPYALLKSAWAAGARVGYSGSGRHPGLDEHYAGDQVIRLYEHGVDLTVVLALTGMALALVLSLPRFRRLPRLPLLALGWAGAGAFAPFGAFLLVYGSLAWAGVLDAGTGGHAPWVVAVAYGGFCFYGVALGRAVLGFQRATRRTCRVC</sequence>
<keyword evidence="1" id="KW-0472">Membrane</keyword>
<keyword evidence="3" id="KW-1185">Reference proteome</keyword>
<reference evidence="2 3" key="1">
    <citation type="journal article" date="2019" name="Int. J. Syst. Evol. Microbiol.">
        <title>The Global Catalogue of Microorganisms (GCM) 10K type strain sequencing project: providing services to taxonomists for standard genome sequencing and annotation.</title>
        <authorList>
            <consortium name="The Broad Institute Genomics Platform"/>
            <consortium name="The Broad Institute Genome Sequencing Center for Infectious Disease"/>
            <person name="Wu L."/>
            <person name="Ma J."/>
        </authorList>
    </citation>
    <scope>NUCLEOTIDE SEQUENCE [LARGE SCALE GENOMIC DNA]</scope>
    <source>
        <strain evidence="2 3">JCM 4788</strain>
    </source>
</reference>
<dbReference type="RefSeq" id="WP_344025606.1">
    <property type="nucleotide sequence ID" value="NZ_BAAABX010000042.1"/>
</dbReference>
<organism evidence="2 3">
    <name type="scientific">Streptomyces luteireticuli</name>
    <dbReference type="NCBI Taxonomy" id="173858"/>
    <lineage>
        <taxon>Bacteria</taxon>
        <taxon>Bacillati</taxon>
        <taxon>Actinomycetota</taxon>
        <taxon>Actinomycetes</taxon>
        <taxon>Kitasatosporales</taxon>
        <taxon>Streptomycetaceae</taxon>
        <taxon>Streptomyces</taxon>
    </lineage>
</organism>
<feature type="transmembrane region" description="Helical" evidence="1">
    <location>
        <begin position="167"/>
        <end position="187"/>
    </location>
</feature>